<reference evidence="2 3" key="1">
    <citation type="submission" date="2016-10" db="EMBL/GenBank/DDBJ databases">
        <authorList>
            <person name="de Groot N.N."/>
        </authorList>
    </citation>
    <scope>NUCLEOTIDE SEQUENCE [LARGE SCALE GENOMIC DNA]</scope>
    <source>
        <strain evidence="2 3">CGMCC 1.10238</strain>
    </source>
</reference>
<name>A0A1H8H0V1_9BACL</name>
<protein>
    <submittedName>
        <fullName evidence="2">Uncharacterized protein</fullName>
    </submittedName>
</protein>
<dbReference type="STRING" id="1333845.SAMN04487895_101721"/>
<proteinExistence type="predicted"/>
<dbReference type="Proteomes" id="UP000683429">
    <property type="component" value="Chromosome"/>
</dbReference>
<dbReference type="RefSeq" id="WP_036588451.1">
    <property type="nucleotide sequence ID" value="NZ_CP076607.1"/>
</dbReference>
<dbReference type="AlphaFoldDB" id="A0A1H8H0V1"/>
<evidence type="ECO:0000313" key="4">
    <source>
        <dbReference type="Proteomes" id="UP000683429"/>
    </source>
</evidence>
<evidence type="ECO:0000313" key="2">
    <source>
        <dbReference type="EMBL" id="SEN49972.1"/>
    </source>
</evidence>
<dbReference type="EMBL" id="FODH01000001">
    <property type="protein sequence ID" value="SEN49972.1"/>
    <property type="molecule type" value="Genomic_DNA"/>
</dbReference>
<organism evidence="2 3">
    <name type="scientific">Paenibacillus sophorae</name>
    <dbReference type="NCBI Taxonomy" id="1333845"/>
    <lineage>
        <taxon>Bacteria</taxon>
        <taxon>Bacillati</taxon>
        <taxon>Bacillota</taxon>
        <taxon>Bacilli</taxon>
        <taxon>Bacillales</taxon>
        <taxon>Paenibacillaceae</taxon>
        <taxon>Paenibacillus</taxon>
    </lineage>
</organism>
<sequence length="114" mass="13248">MMNETTGRDEVKAMETQYKAVLAWEAEFAQQIEELSKIEESDKEAYKVANQIIQAWEDRKNIKGKKINLALNANSRRITKLENKLESLGYKFTKQIIDKHNGLWFSAITITKIK</sequence>
<accession>A0A1H8H0V1</accession>
<evidence type="ECO:0000313" key="3">
    <source>
        <dbReference type="Proteomes" id="UP000198809"/>
    </source>
</evidence>
<keyword evidence="4" id="KW-1185">Reference proteome</keyword>
<dbReference type="EMBL" id="CP076607">
    <property type="protein sequence ID" value="QWU14411.1"/>
    <property type="molecule type" value="Genomic_DNA"/>
</dbReference>
<gene>
    <name evidence="1" type="ORF">KP014_21115</name>
    <name evidence="2" type="ORF">SAMN04487895_101721</name>
</gene>
<reference evidence="1 4" key="2">
    <citation type="submission" date="2021-06" db="EMBL/GenBank/DDBJ databases">
        <title>Whole genome sequence of Paenibacillus sophorae DSM23020 for comparative genomics.</title>
        <authorList>
            <person name="Kim M.-J."/>
            <person name="Lee G."/>
            <person name="Shin J.-H."/>
        </authorList>
    </citation>
    <scope>NUCLEOTIDE SEQUENCE [LARGE SCALE GENOMIC DNA]</scope>
    <source>
        <strain evidence="1 4">DSM 23020</strain>
    </source>
</reference>
<evidence type="ECO:0000313" key="1">
    <source>
        <dbReference type="EMBL" id="QWU14411.1"/>
    </source>
</evidence>
<dbReference type="Proteomes" id="UP000198809">
    <property type="component" value="Unassembled WGS sequence"/>
</dbReference>